<dbReference type="SUPFAM" id="SSF47384">
    <property type="entry name" value="Homodimeric domain of signal transducing histidine kinase"/>
    <property type="match status" value="1"/>
</dbReference>
<dbReference type="CDD" id="cd00130">
    <property type="entry name" value="PAS"/>
    <property type="match status" value="4"/>
</dbReference>
<dbReference type="FunFam" id="3.30.565.10:FF:000006">
    <property type="entry name" value="Sensor histidine kinase WalK"/>
    <property type="match status" value="1"/>
</dbReference>
<dbReference type="Pfam" id="PF08447">
    <property type="entry name" value="PAS_3"/>
    <property type="match status" value="2"/>
</dbReference>
<evidence type="ECO:0000256" key="6">
    <source>
        <dbReference type="SAM" id="MobiDB-lite"/>
    </source>
</evidence>
<comment type="catalytic activity">
    <reaction evidence="1">
        <text>ATP + protein L-histidine = ADP + protein N-phospho-L-histidine.</text>
        <dbReference type="EC" id="2.7.13.3"/>
    </reaction>
</comment>
<evidence type="ECO:0000256" key="5">
    <source>
        <dbReference type="ARBA" id="ARBA00022777"/>
    </source>
</evidence>
<dbReference type="PANTHER" id="PTHR43304">
    <property type="entry name" value="PHYTOCHROME-LIKE PROTEIN CPH1"/>
    <property type="match status" value="1"/>
</dbReference>
<gene>
    <name evidence="10" type="primary">cph1_5</name>
    <name evidence="10" type="ORF">V202x_42920</name>
</gene>
<dbReference type="Pfam" id="PF00512">
    <property type="entry name" value="HisKA"/>
    <property type="match status" value="1"/>
</dbReference>
<dbReference type="OrthoDB" id="9808408at2"/>
<evidence type="ECO:0000259" key="7">
    <source>
        <dbReference type="PROSITE" id="PS50109"/>
    </source>
</evidence>
<evidence type="ECO:0000256" key="1">
    <source>
        <dbReference type="ARBA" id="ARBA00000085"/>
    </source>
</evidence>
<dbReference type="InterPro" id="IPR000014">
    <property type="entry name" value="PAS"/>
</dbReference>
<dbReference type="Proteomes" id="UP000318384">
    <property type="component" value="Chromosome"/>
</dbReference>
<dbReference type="SMART" id="SM00086">
    <property type="entry name" value="PAC"/>
    <property type="match status" value="4"/>
</dbReference>
<dbReference type="EC" id="2.7.13.3" evidence="2"/>
<dbReference type="AlphaFoldDB" id="A0A517X041"/>
<dbReference type="Gene3D" id="1.10.287.130">
    <property type="match status" value="1"/>
</dbReference>
<dbReference type="FunFam" id="3.30.450.20:FF:000099">
    <property type="entry name" value="Sensory box sensor histidine kinase"/>
    <property type="match status" value="1"/>
</dbReference>
<evidence type="ECO:0000313" key="10">
    <source>
        <dbReference type="EMBL" id="QDU10879.1"/>
    </source>
</evidence>
<dbReference type="Gene3D" id="3.30.450.20">
    <property type="entry name" value="PAS domain"/>
    <property type="match status" value="5"/>
</dbReference>
<dbReference type="InterPro" id="IPR036890">
    <property type="entry name" value="HATPase_C_sf"/>
</dbReference>
<protein>
    <recommendedName>
        <fullName evidence="2">histidine kinase</fullName>
        <ecNumber evidence="2">2.7.13.3</ecNumber>
    </recommendedName>
</protein>
<dbReference type="SMART" id="SM00388">
    <property type="entry name" value="HisKA"/>
    <property type="match status" value="1"/>
</dbReference>
<feature type="domain" description="PAS" evidence="8">
    <location>
        <begin position="562"/>
        <end position="631"/>
    </location>
</feature>
<dbReference type="SMART" id="SM00387">
    <property type="entry name" value="HATPase_c"/>
    <property type="match status" value="1"/>
</dbReference>
<dbReference type="InterPro" id="IPR005467">
    <property type="entry name" value="His_kinase_dom"/>
</dbReference>
<feature type="domain" description="PAS" evidence="8">
    <location>
        <begin position="154"/>
        <end position="198"/>
    </location>
</feature>
<feature type="domain" description="PAC" evidence="9">
    <location>
        <begin position="509"/>
        <end position="561"/>
    </location>
</feature>
<organism evidence="10 11">
    <name type="scientific">Gimesia aquarii</name>
    <dbReference type="NCBI Taxonomy" id="2527964"/>
    <lineage>
        <taxon>Bacteria</taxon>
        <taxon>Pseudomonadati</taxon>
        <taxon>Planctomycetota</taxon>
        <taxon>Planctomycetia</taxon>
        <taxon>Planctomycetales</taxon>
        <taxon>Planctomycetaceae</taxon>
        <taxon>Gimesia</taxon>
    </lineage>
</organism>
<dbReference type="NCBIfam" id="TIGR00229">
    <property type="entry name" value="sensory_box"/>
    <property type="match status" value="4"/>
</dbReference>
<dbReference type="InterPro" id="IPR035965">
    <property type="entry name" value="PAS-like_dom_sf"/>
</dbReference>
<feature type="domain" description="PAS" evidence="8">
    <location>
        <begin position="273"/>
        <end position="316"/>
    </location>
</feature>
<dbReference type="CDD" id="cd00082">
    <property type="entry name" value="HisKA"/>
    <property type="match status" value="1"/>
</dbReference>
<keyword evidence="4 10" id="KW-0808">Transferase</keyword>
<dbReference type="Gene3D" id="2.10.70.100">
    <property type="match status" value="1"/>
</dbReference>
<dbReference type="InterPro" id="IPR003594">
    <property type="entry name" value="HATPase_dom"/>
</dbReference>
<feature type="compositionally biased region" description="Basic and acidic residues" evidence="6">
    <location>
        <begin position="1"/>
        <end position="24"/>
    </location>
</feature>
<feature type="region of interest" description="Disordered" evidence="6">
    <location>
        <begin position="1"/>
        <end position="34"/>
    </location>
</feature>
<dbReference type="PROSITE" id="PS50112">
    <property type="entry name" value="PAS"/>
    <property type="match status" value="3"/>
</dbReference>
<dbReference type="InterPro" id="IPR001610">
    <property type="entry name" value="PAC"/>
</dbReference>
<keyword evidence="3" id="KW-0597">Phosphoprotein</keyword>
<dbReference type="EMBL" id="CP037422">
    <property type="protein sequence ID" value="QDU10879.1"/>
    <property type="molecule type" value="Genomic_DNA"/>
</dbReference>
<dbReference type="Pfam" id="PF02518">
    <property type="entry name" value="HATPase_c"/>
    <property type="match status" value="1"/>
</dbReference>
<evidence type="ECO:0000313" key="11">
    <source>
        <dbReference type="Proteomes" id="UP000318384"/>
    </source>
</evidence>
<dbReference type="SMART" id="SM00091">
    <property type="entry name" value="PAS"/>
    <property type="match status" value="4"/>
</dbReference>
<dbReference type="Gene3D" id="3.30.565.10">
    <property type="entry name" value="Histidine kinase-like ATPase, C-terminal domain"/>
    <property type="match status" value="1"/>
</dbReference>
<dbReference type="SUPFAM" id="SSF55874">
    <property type="entry name" value="ATPase domain of HSP90 chaperone/DNA topoisomerase II/histidine kinase"/>
    <property type="match status" value="1"/>
</dbReference>
<dbReference type="PRINTS" id="PR00344">
    <property type="entry name" value="BCTRLSENSOR"/>
</dbReference>
<feature type="domain" description="Histidine kinase" evidence="7">
    <location>
        <begin position="704"/>
        <end position="917"/>
    </location>
</feature>
<keyword evidence="11" id="KW-1185">Reference proteome</keyword>
<dbReference type="InterPro" id="IPR052162">
    <property type="entry name" value="Sensor_kinase/Photoreceptor"/>
</dbReference>
<dbReference type="InterPro" id="IPR000700">
    <property type="entry name" value="PAS-assoc_C"/>
</dbReference>
<dbReference type="InterPro" id="IPR004358">
    <property type="entry name" value="Sig_transdc_His_kin-like_C"/>
</dbReference>
<evidence type="ECO:0000256" key="4">
    <source>
        <dbReference type="ARBA" id="ARBA00022679"/>
    </source>
</evidence>
<name>A0A517X041_9PLAN</name>
<dbReference type="GO" id="GO:0000155">
    <property type="term" value="F:phosphorelay sensor kinase activity"/>
    <property type="evidence" value="ECO:0007669"/>
    <property type="project" value="InterPro"/>
</dbReference>
<dbReference type="InterPro" id="IPR003661">
    <property type="entry name" value="HisK_dim/P_dom"/>
</dbReference>
<dbReference type="PROSITE" id="PS50109">
    <property type="entry name" value="HIS_KIN"/>
    <property type="match status" value="1"/>
</dbReference>
<evidence type="ECO:0000256" key="2">
    <source>
        <dbReference type="ARBA" id="ARBA00012438"/>
    </source>
</evidence>
<proteinExistence type="predicted"/>
<dbReference type="Pfam" id="PF13426">
    <property type="entry name" value="PAS_9"/>
    <property type="match status" value="2"/>
</dbReference>
<sequence>MENELKMKSRQQPKKEQEKSENKSSHSILHTHSGEVGDNFANSLNEVYVIDTIDLNFVCLNKRAITKSGYSIEEASLLTPIHILPQMNDEQFRLLVSPLVDKLIPKIVIEALLQRRDGTQSNVEIQIQLTQFMGQECLELTILDTSEHKHSIYELERYKFATDNTTDAVYWVREDSSFFYVNNSACKMLGYSREQLLSMGVVDIDPKYPMDVWKKHWSNMKQKRFMSLETKHRTASGEFRFASMEVHFYEYYDEEFIVGTARDITDAKYTQMALQKTQAALDTATDVILWLQTDGKIIYVNDIAHNRLDYTRDEILEMNVADITPDIESAELFKSEIWPSLEAQKGMVFQFTFQRKDGSTFPAEMTTHLIEFSEEKFACSFVRDLTEINQAHLKLKELHELNQTMIELLSVTDGVWDWKVDTGEVWYAPGWRKMLGYAGDDIKGIPNTLEAFDSRIHPDDIKGVWATVQESFDSITGVSQEVNDKKLAEKHKESQEHHQSKITSIIKPFEHEFRLRTKDKSYIWVRARGMPRFDSAGNPVRLVGSTNDITEAKKSREAIEESEERFKQLANLNTPCWITEIDSNCTWLNQQWIDYTGQTLEEQLGFGWLDAVHPDDVDQTKTIYLEAVQNQQNFELEYRLRRYDGHYRVFRARGSVSRDRKGYFNGFTGFSIDIHDQREAQLALEREKEALAVSNKDLQEFAYVASHDLQEPLRKIMAFSELVKEESGEQLAEESQKYLETVIESAKRLKQLVSDLLTFSRISSRGKEFAPVNAKKCLDYALNNLEFAIQENDAQITSDELPVVLVDANQLTMLFQNLVSNAIKYRSDEKVKIHIGVHSINSVHKFYVQDNGIGIEPQYSKKIFEIFQRLHGRYACGGGTGIGLAICKRIIERFGGDIWMESEIGKGTTFYFTINND</sequence>
<keyword evidence="5" id="KW-0418">Kinase</keyword>
<evidence type="ECO:0000259" key="8">
    <source>
        <dbReference type="PROSITE" id="PS50112"/>
    </source>
</evidence>
<evidence type="ECO:0000259" key="9">
    <source>
        <dbReference type="PROSITE" id="PS50113"/>
    </source>
</evidence>
<feature type="domain" description="PAC" evidence="9">
    <location>
        <begin position="634"/>
        <end position="686"/>
    </location>
</feature>
<dbReference type="InterPro" id="IPR036097">
    <property type="entry name" value="HisK_dim/P_sf"/>
</dbReference>
<dbReference type="PROSITE" id="PS50113">
    <property type="entry name" value="PAC"/>
    <property type="match status" value="2"/>
</dbReference>
<reference evidence="10 11" key="1">
    <citation type="submission" date="2019-03" db="EMBL/GenBank/DDBJ databases">
        <title>Deep-cultivation of Planctomycetes and their phenomic and genomic characterization uncovers novel biology.</title>
        <authorList>
            <person name="Wiegand S."/>
            <person name="Jogler M."/>
            <person name="Boedeker C."/>
            <person name="Pinto D."/>
            <person name="Vollmers J."/>
            <person name="Rivas-Marin E."/>
            <person name="Kohn T."/>
            <person name="Peeters S.H."/>
            <person name="Heuer A."/>
            <person name="Rast P."/>
            <person name="Oberbeckmann S."/>
            <person name="Bunk B."/>
            <person name="Jeske O."/>
            <person name="Meyerdierks A."/>
            <person name="Storesund J.E."/>
            <person name="Kallscheuer N."/>
            <person name="Luecker S."/>
            <person name="Lage O.M."/>
            <person name="Pohl T."/>
            <person name="Merkel B.J."/>
            <person name="Hornburger P."/>
            <person name="Mueller R.-W."/>
            <person name="Bruemmer F."/>
            <person name="Labrenz M."/>
            <person name="Spormann A.M."/>
            <person name="Op den Camp H."/>
            <person name="Overmann J."/>
            <person name="Amann R."/>
            <person name="Jetten M.S.M."/>
            <person name="Mascher T."/>
            <person name="Medema M.H."/>
            <person name="Devos D.P."/>
            <person name="Kaster A.-K."/>
            <person name="Ovreas L."/>
            <person name="Rohde M."/>
            <person name="Galperin M.Y."/>
            <person name="Jogler C."/>
        </authorList>
    </citation>
    <scope>NUCLEOTIDE SEQUENCE [LARGE SCALE GENOMIC DNA]</scope>
    <source>
        <strain evidence="10 11">V202</strain>
    </source>
</reference>
<evidence type="ECO:0000256" key="3">
    <source>
        <dbReference type="ARBA" id="ARBA00022553"/>
    </source>
</evidence>
<accession>A0A517X041</accession>
<dbReference type="PANTHER" id="PTHR43304:SF1">
    <property type="entry name" value="PAC DOMAIN-CONTAINING PROTEIN"/>
    <property type="match status" value="1"/>
</dbReference>
<dbReference type="InterPro" id="IPR013655">
    <property type="entry name" value="PAS_fold_3"/>
</dbReference>
<dbReference type="SUPFAM" id="SSF55785">
    <property type="entry name" value="PYP-like sensor domain (PAS domain)"/>
    <property type="match status" value="5"/>
</dbReference>